<dbReference type="Pfam" id="PF00378">
    <property type="entry name" value="ECH_1"/>
    <property type="match status" value="1"/>
</dbReference>
<dbReference type="RefSeq" id="WP_114467569.1">
    <property type="nucleotide sequence ID" value="NZ_QPJK01000002.1"/>
</dbReference>
<organism evidence="4 5">
    <name type="scientific">Pseudorhodoferax soli</name>
    <dbReference type="NCBI Taxonomy" id="545864"/>
    <lineage>
        <taxon>Bacteria</taxon>
        <taxon>Pseudomonadati</taxon>
        <taxon>Pseudomonadota</taxon>
        <taxon>Betaproteobacteria</taxon>
        <taxon>Burkholderiales</taxon>
        <taxon>Comamonadaceae</taxon>
    </lineage>
</organism>
<accession>A0A368Y2Z4</accession>
<evidence type="ECO:0000256" key="2">
    <source>
        <dbReference type="ARBA" id="ARBA00023239"/>
    </source>
</evidence>
<evidence type="ECO:0000313" key="4">
    <source>
        <dbReference type="EMBL" id="RCW74475.1"/>
    </source>
</evidence>
<keyword evidence="5" id="KW-1185">Reference proteome</keyword>
<dbReference type="Proteomes" id="UP000252884">
    <property type="component" value="Unassembled WGS sequence"/>
</dbReference>
<proteinExistence type="inferred from homology"/>
<dbReference type="PANTHER" id="PTHR11941:SF54">
    <property type="entry name" value="ENOYL-COA HYDRATASE, MITOCHONDRIAL"/>
    <property type="match status" value="1"/>
</dbReference>
<dbReference type="Gene3D" id="1.10.12.10">
    <property type="entry name" value="Lyase 2-enoyl-coa Hydratase, Chain A, domain 2"/>
    <property type="match status" value="1"/>
</dbReference>
<name>A0A368Y2Z4_9BURK</name>
<dbReference type="SUPFAM" id="SSF52096">
    <property type="entry name" value="ClpP/crotonase"/>
    <property type="match status" value="1"/>
</dbReference>
<comment type="caution">
    <text evidence="4">The sequence shown here is derived from an EMBL/GenBank/DDBJ whole genome shotgun (WGS) entry which is preliminary data.</text>
</comment>
<sequence length="265" mass="28226">MNLELGTDKILARIEDGVGWITINQPERRNAMSLAMWQGLGEAAEAMQANATVRVVVLHGAGGKSFAAGADISEFEQHRANAEQKLRYAEIASRAHRGLARLDKPLIAMVQGFCIGGGMALALAADLRFAGAGSRFGIPAARLGLGYEYEGLAALARLVGPSTAKDMLFSGRQIETDEALRLGLVNQVLPAEGLKDAVRAYAASVAANAPLTVQAAKAALRLFERYSAADDSAVAAAVDRCFDSADYQEGRRAFMEKRTPTFQGR</sequence>
<dbReference type="CDD" id="cd06558">
    <property type="entry name" value="crotonase-like"/>
    <property type="match status" value="1"/>
</dbReference>
<dbReference type="PROSITE" id="PS00166">
    <property type="entry name" value="ENOYL_COA_HYDRATASE"/>
    <property type="match status" value="1"/>
</dbReference>
<protein>
    <submittedName>
        <fullName evidence="4">Enoyl-CoA hydratase/carnithine racemase</fullName>
    </submittedName>
</protein>
<dbReference type="OrthoDB" id="9148881at2"/>
<dbReference type="InterPro" id="IPR018376">
    <property type="entry name" value="Enoyl-CoA_hyd/isom_CS"/>
</dbReference>
<dbReference type="NCBIfam" id="NF004781">
    <property type="entry name" value="PRK06127.1"/>
    <property type="match status" value="1"/>
</dbReference>
<dbReference type="GO" id="GO:0006635">
    <property type="term" value="P:fatty acid beta-oxidation"/>
    <property type="evidence" value="ECO:0007669"/>
    <property type="project" value="TreeGrafter"/>
</dbReference>
<comment type="similarity">
    <text evidence="1 3">Belongs to the enoyl-CoA hydratase/isomerase family.</text>
</comment>
<dbReference type="EMBL" id="QPJK01000002">
    <property type="protein sequence ID" value="RCW74475.1"/>
    <property type="molecule type" value="Genomic_DNA"/>
</dbReference>
<reference evidence="4 5" key="1">
    <citation type="submission" date="2018-07" db="EMBL/GenBank/DDBJ databases">
        <title>Genomic Encyclopedia of Type Strains, Phase IV (KMG-IV): sequencing the most valuable type-strain genomes for metagenomic binning, comparative biology and taxonomic classification.</title>
        <authorList>
            <person name="Goeker M."/>
        </authorList>
    </citation>
    <scope>NUCLEOTIDE SEQUENCE [LARGE SCALE GENOMIC DNA]</scope>
    <source>
        <strain evidence="4 5">DSM 21634</strain>
    </source>
</reference>
<keyword evidence="2" id="KW-0456">Lyase</keyword>
<dbReference type="Gene3D" id="3.90.226.10">
    <property type="entry name" value="2-enoyl-CoA Hydratase, Chain A, domain 1"/>
    <property type="match status" value="1"/>
</dbReference>
<dbReference type="InterPro" id="IPR001753">
    <property type="entry name" value="Enoyl-CoA_hydra/iso"/>
</dbReference>
<evidence type="ECO:0000256" key="1">
    <source>
        <dbReference type="ARBA" id="ARBA00005254"/>
    </source>
</evidence>
<dbReference type="PANTHER" id="PTHR11941">
    <property type="entry name" value="ENOYL-COA HYDRATASE-RELATED"/>
    <property type="match status" value="1"/>
</dbReference>
<dbReference type="InterPro" id="IPR029045">
    <property type="entry name" value="ClpP/crotonase-like_dom_sf"/>
</dbReference>
<gene>
    <name evidence="4" type="ORF">DES41_102798</name>
</gene>
<dbReference type="GO" id="GO:0016829">
    <property type="term" value="F:lyase activity"/>
    <property type="evidence" value="ECO:0007669"/>
    <property type="project" value="UniProtKB-KW"/>
</dbReference>
<evidence type="ECO:0000313" key="5">
    <source>
        <dbReference type="Proteomes" id="UP000252884"/>
    </source>
</evidence>
<dbReference type="InterPro" id="IPR014748">
    <property type="entry name" value="Enoyl-CoA_hydra_C"/>
</dbReference>
<evidence type="ECO:0000256" key="3">
    <source>
        <dbReference type="RuleBase" id="RU003707"/>
    </source>
</evidence>
<dbReference type="AlphaFoldDB" id="A0A368Y2Z4"/>